<dbReference type="EMBL" id="CM000833">
    <property type="protein sequence ID" value="EET05638.1"/>
    <property type="molecule type" value="Genomic_DNA"/>
</dbReference>
<proteinExistence type="predicted"/>
<accession>A0A0E1VXJ7</accession>
<name>A0A0E1VXJ7_BURPE</name>
<protein>
    <submittedName>
        <fullName evidence="1">Uncharacterized protein</fullName>
    </submittedName>
</protein>
<dbReference type="HOGENOM" id="CLU_3023198_0_0_4"/>
<gene>
    <name evidence="1" type="ORF">BURPS1710A_A0639</name>
</gene>
<sequence length="55" mass="6095">MFRSHDDESALSAVDSVADIECSGVTDYRECAMNRDRVRGFGMNRPARVTSRQAG</sequence>
<organism evidence="1">
    <name type="scientific">Burkholderia pseudomallei 1710a</name>
    <dbReference type="NCBI Taxonomy" id="320371"/>
    <lineage>
        <taxon>Bacteria</taxon>
        <taxon>Pseudomonadati</taxon>
        <taxon>Pseudomonadota</taxon>
        <taxon>Betaproteobacteria</taxon>
        <taxon>Burkholderiales</taxon>
        <taxon>Burkholderiaceae</taxon>
        <taxon>Burkholderia</taxon>
        <taxon>pseudomallei group</taxon>
    </lineage>
</organism>
<evidence type="ECO:0000313" key="1">
    <source>
        <dbReference type="EMBL" id="EET05638.1"/>
    </source>
</evidence>
<dbReference type="Proteomes" id="UP000001812">
    <property type="component" value="Chromosome II"/>
</dbReference>
<reference evidence="1" key="1">
    <citation type="submission" date="2009-05" db="EMBL/GenBank/DDBJ databases">
        <authorList>
            <person name="Harkins D.M."/>
            <person name="DeShazer D."/>
            <person name="Woods D.E."/>
            <person name="Brinkac L.M."/>
            <person name="Brown K.A."/>
            <person name="Hung G.C."/>
            <person name="Tuanyok A."/>
            <person name="Zhang B."/>
            <person name="Nierman W.C."/>
        </authorList>
    </citation>
    <scope>NUCLEOTIDE SEQUENCE [LARGE SCALE GENOMIC DNA]</scope>
    <source>
        <strain evidence="1">1710a</strain>
    </source>
</reference>
<dbReference type="AlphaFoldDB" id="A0A0E1VXJ7"/>